<gene>
    <name evidence="1" type="ORF">BS411_04035</name>
</gene>
<accession>A0A2T7B8T7</accession>
<sequence length="115" mass="13570">MELNEKTTTAVLEWYDEKWNLPGLLRKKIPLTPETSLTTGRYPWARETGDEIMKNYFDRFSVDDSGFDFFRFRPPETGMWPHCLRPRALRVEIKAPEPLTISMLIESAKAGRWLY</sequence>
<proteinExistence type="predicted"/>
<protein>
    <submittedName>
        <fullName evidence="1">DUF1493 domain-containing protein</fullName>
    </submittedName>
</protein>
<comment type="caution">
    <text evidence="1">The sequence shown here is derived from an EMBL/GenBank/DDBJ whole genome shotgun (WGS) entry which is preliminary data.</text>
</comment>
<dbReference type="OrthoDB" id="6476622at2"/>
<reference evidence="1" key="1">
    <citation type="submission" date="2016-12" db="EMBL/GenBank/DDBJ databases">
        <title>Analysis of the Molecular Diversity Among Cronobacter Species Isolated from Filth Flies Using a Pan Genomic DNA Microarray.</title>
        <authorList>
            <person name="Pava-Ripoll M."/>
            <person name="Tall B."/>
            <person name="Farber J."/>
            <person name="Fanning S."/>
            <person name="Lehner A."/>
            <person name="Stephan R."/>
            <person name="Pagotto F."/>
            <person name="Iverson C."/>
            <person name="Ziobro G."/>
            <person name="Miller A."/>
            <person name="Pearson R."/>
            <person name="Yan Q."/>
            <person name="Kim M."/>
            <person name="Jeong S."/>
            <person name="Park J."/>
            <person name="Jun S."/>
            <person name="Choi H."/>
            <person name="Chung T."/>
            <person name="Yoo Y."/>
            <person name="Park E."/>
            <person name="Hwang S."/>
            <person name="Lee B."/>
            <person name="Sathyamoorthy V."/>
            <person name="Carter L."/>
            <person name="Mammel M."/>
            <person name="Jackson S."/>
            <person name="Kothary M."/>
            <person name="Patel I."/>
            <person name="Grim C."/>
            <person name="Gopinath G."/>
            <person name="Gangiredla J."/>
            <person name="Chase H."/>
        </authorList>
    </citation>
    <scope>NUCLEOTIDE SEQUENCE [LARGE SCALE GENOMIC DNA]</scope>
    <source>
        <strain evidence="1">MOD1-Sh41s</strain>
    </source>
</reference>
<dbReference type="EMBL" id="MSAG01000005">
    <property type="protein sequence ID" value="PUX25416.1"/>
    <property type="molecule type" value="Genomic_DNA"/>
</dbReference>
<dbReference type="AlphaFoldDB" id="A0A2T7B8T7"/>
<evidence type="ECO:0000313" key="1">
    <source>
        <dbReference type="EMBL" id="PUX25416.1"/>
    </source>
</evidence>
<dbReference type="RefSeq" id="WP_075197593.1">
    <property type="nucleotide sequence ID" value="NZ_CP187984.1"/>
</dbReference>
<name>A0A2T7B8T7_9ENTR</name>
<organism evidence="1">
    <name type="scientific">Cronobacter turicensis</name>
    <dbReference type="NCBI Taxonomy" id="413502"/>
    <lineage>
        <taxon>Bacteria</taxon>
        <taxon>Pseudomonadati</taxon>
        <taxon>Pseudomonadota</taxon>
        <taxon>Gammaproteobacteria</taxon>
        <taxon>Enterobacterales</taxon>
        <taxon>Enterobacteriaceae</taxon>
        <taxon>Cronobacter</taxon>
    </lineage>
</organism>
<dbReference type="InterPro" id="IPR010862">
    <property type="entry name" value="DUF1493"/>
</dbReference>
<dbReference type="Pfam" id="PF07377">
    <property type="entry name" value="DUF1493"/>
    <property type="match status" value="1"/>
</dbReference>